<feature type="transmembrane region" description="Helical" evidence="1">
    <location>
        <begin position="188"/>
        <end position="213"/>
    </location>
</feature>
<keyword evidence="1" id="KW-0812">Transmembrane</keyword>
<dbReference type="InterPro" id="IPR005182">
    <property type="entry name" value="YdbS-like_PH"/>
</dbReference>
<dbReference type="Proteomes" id="UP000652995">
    <property type="component" value="Unassembled WGS sequence"/>
</dbReference>
<dbReference type="KEGG" id="smus:C7J88_04655"/>
<feature type="transmembrane region" description="Helical" evidence="1">
    <location>
        <begin position="370"/>
        <end position="394"/>
    </location>
</feature>
<feature type="transmembrane region" description="Helical" evidence="1">
    <location>
        <begin position="233"/>
        <end position="257"/>
    </location>
</feature>
<evidence type="ECO:0000256" key="1">
    <source>
        <dbReference type="SAM" id="Phobius"/>
    </source>
</evidence>
<dbReference type="Pfam" id="PF03703">
    <property type="entry name" value="bPH_2"/>
    <property type="match status" value="2"/>
</dbReference>
<organism evidence="4 5">
    <name type="scientific">Staphylococcus muscae</name>
    <dbReference type="NCBI Taxonomy" id="1294"/>
    <lineage>
        <taxon>Bacteria</taxon>
        <taxon>Bacillati</taxon>
        <taxon>Bacillota</taxon>
        <taxon>Bacilli</taxon>
        <taxon>Bacillales</taxon>
        <taxon>Staphylococcaceae</taxon>
        <taxon>Staphylococcus</taxon>
    </lineage>
</organism>
<evidence type="ECO:0000313" key="3">
    <source>
        <dbReference type="EMBL" id="GGA92045.1"/>
    </source>
</evidence>
<dbReference type="PIRSF" id="PIRSF026631">
    <property type="entry name" value="UCP026631"/>
    <property type="match status" value="1"/>
</dbReference>
<dbReference type="OrthoDB" id="2195155at2"/>
<evidence type="ECO:0000313" key="5">
    <source>
        <dbReference type="Proteomes" id="UP000243706"/>
    </source>
</evidence>
<keyword evidence="6" id="KW-1185">Reference proteome</keyword>
<feature type="transmembrane region" description="Helical" evidence="1">
    <location>
        <begin position="12"/>
        <end position="34"/>
    </location>
</feature>
<keyword evidence="1" id="KW-1133">Transmembrane helix</keyword>
<dbReference type="RefSeq" id="WP_095117487.1">
    <property type="nucleotide sequence ID" value="NZ_BMCB01000008.1"/>
</dbReference>
<feature type="domain" description="YdbS-like PH" evidence="2">
    <location>
        <begin position="68"/>
        <end position="141"/>
    </location>
</feature>
<dbReference type="InterPro" id="IPR014529">
    <property type="entry name" value="UCP026631"/>
</dbReference>
<reference evidence="4 5" key="2">
    <citation type="submission" date="2017-06" db="EMBL/GenBank/DDBJ databases">
        <authorList>
            <consortium name="Pathogen Informatics"/>
        </authorList>
    </citation>
    <scope>NUCLEOTIDE SEQUENCE [LARGE SCALE GENOMIC DNA]</scope>
    <source>
        <strain evidence="4 5">NCTC13833</strain>
    </source>
</reference>
<dbReference type="Proteomes" id="UP000243706">
    <property type="component" value="Chromosome 1"/>
</dbReference>
<reference evidence="6" key="3">
    <citation type="journal article" date="2019" name="Int. J. Syst. Evol. Microbiol.">
        <title>The Global Catalogue of Microorganisms (GCM) 10K type strain sequencing project: providing services to taxonomists for standard genome sequencing and annotation.</title>
        <authorList>
            <consortium name="The Broad Institute Genomics Platform"/>
            <consortium name="The Broad Institute Genome Sequencing Center for Infectious Disease"/>
            <person name="Wu L."/>
            <person name="Ma J."/>
        </authorList>
    </citation>
    <scope>NUCLEOTIDE SEQUENCE [LARGE SCALE GENOMIC DNA]</scope>
    <source>
        <strain evidence="6">CCM 4175</strain>
    </source>
</reference>
<reference evidence="3" key="4">
    <citation type="submission" date="2024-05" db="EMBL/GenBank/DDBJ databases">
        <authorList>
            <person name="Sun Q."/>
            <person name="Sedlacek I."/>
        </authorList>
    </citation>
    <scope>NUCLEOTIDE SEQUENCE</scope>
    <source>
        <strain evidence="3">CCM 4175</strain>
    </source>
</reference>
<feature type="transmembrane region" description="Helical" evidence="1">
    <location>
        <begin position="46"/>
        <end position="65"/>
    </location>
</feature>
<evidence type="ECO:0000313" key="6">
    <source>
        <dbReference type="Proteomes" id="UP000652995"/>
    </source>
</evidence>
<keyword evidence="1" id="KW-0472">Membrane</keyword>
<gene>
    <name evidence="3" type="ORF">GCM10007183_15240</name>
    <name evidence="4" type="ORF">SAMEA4412661_01598</name>
</gene>
<accession>A0A240C7V8</accession>
<name>A0A240C7V8_9STAP</name>
<dbReference type="EMBL" id="BMCB01000008">
    <property type="protein sequence ID" value="GGA92045.1"/>
    <property type="molecule type" value="Genomic_DNA"/>
</dbReference>
<reference evidence="3" key="1">
    <citation type="journal article" date="2014" name="Int. J. Syst. Evol. Microbiol.">
        <title>Complete genome of a new Firmicutes species belonging to the dominant human colonic microbiota ('Ruminococcus bicirculans') reveals two chromosomes and a selective capacity to utilize plant glucans.</title>
        <authorList>
            <consortium name="NISC Comparative Sequencing Program"/>
            <person name="Wegmann U."/>
            <person name="Louis P."/>
            <person name="Goesmann A."/>
            <person name="Henrissat B."/>
            <person name="Duncan S.H."/>
            <person name="Flint H.J."/>
        </authorList>
    </citation>
    <scope>NUCLEOTIDE SEQUENCE</scope>
    <source>
        <strain evidence="3">CCM 4175</strain>
    </source>
</reference>
<proteinExistence type="predicted"/>
<sequence length="501" mass="57926">MYSPQKLHPISYVMSIFNAIKSNIIPLLLFLLFAIKDFDYTEPSNYIFPGMVAFFFLITLVNDAIKAYRTRYWIEGNHFIVTTGLFNLERKELNISRIQSMDTSQNLIHQIVGGVRLQIQTPSDGIALETITRAQSEAIQSELEKVKFDLNEHKRDTEDSEVADAESSTNAINMPPEEELYQLSTKNLLFMAMTSGAIFVALATLSPILTAMLDYIDWNWLTEEVSSIVNSTVLITTVIVSAGIIISYFVGILITFFRYYNYTLKRQGDYLTIRYGLLNVKKVTVPLKRIQAVIEHKSYLRTLFGYTAYDFVITSDMKVDLENDFADGRVMVLPFIHKREVRALLASMVPHMQFDEVDHSLPWRGFHRRFWIQSLVLVIIAAIVHYYFWVWIWIPVAFYIVMRIFKSYMTILKAGWHVAGDEIAIRRVSYTGFRTTYFKHDKILGWQREYHPVMANAQLNHFHYTLAKGSLSMDVGLDFVDTQDVDALQSWYIEGGDRDDA</sequence>
<feature type="domain" description="YdbS-like PH" evidence="2">
    <location>
        <begin position="259"/>
        <end position="345"/>
    </location>
</feature>
<evidence type="ECO:0000313" key="4">
    <source>
        <dbReference type="EMBL" id="SNW03373.1"/>
    </source>
</evidence>
<dbReference type="EMBL" id="LT906464">
    <property type="protein sequence ID" value="SNW03373.1"/>
    <property type="molecule type" value="Genomic_DNA"/>
</dbReference>
<protein>
    <submittedName>
        <fullName evidence="3">Membrane protein</fullName>
    </submittedName>
    <submittedName>
        <fullName evidence="4">Membrane-flanked domain-containing protein</fullName>
    </submittedName>
</protein>
<evidence type="ECO:0000259" key="2">
    <source>
        <dbReference type="Pfam" id="PF03703"/>
    </source>
</evidence>
<dbReference type="AlphaFoldDB" id="A0A240C7V8"/>
<dbReference type="PANTHER" id="PTHR34473:SF2">
    <property type="entry name" value="UPF0699 TRANSMEMBRANE PROTEIN YDBT"/>
    <property type="match status" value="1"/>
</dbReference>
<dbReference type="PANTHER" id="PTHR34473">
    <property type="entry name" value="UPF0699 TRANSMEMBRANE PROTEIN YDBS"/>
    <property type="match status" value="1"/>
</dbReference>